<reference evidence="2 3" key="1">
    <citation type="submission" date="2024-01" db="EMBL/GenBank/DDBJ databases">
        <title>The genomes of 5 underutilized Papilionoideae crops provide insights into root nodulation and disease resistanc.</title>
        <authorList>
            <person name="Yuan L."/>
        </authorList>
    </citation>
    <scope>NUCLEOTIDE SEQUENCE [LARGE SCALE GENOMIC DNA]</scope>
    <source>
        <strain evidence="2">ZHUSHIDOU_FW_LH</strain>
        <tissue evidence="2">Leaf</tissue>
    </source>
</reference>
<dbReference type="Pfam" id="PF23299">
    <property type="entry name" value="DUF7081"/>
    <property type="match status" value="1"/>
</dbReference>
<sequence>MEKEEEKGEEGRMRMKLNAVRAEEKGKGLAYAPEDFPEKGDVWAMDLYVTIDQRPRSLPPIKVCLLWLRSIQVSICLSKRQEKNLHELLEW</sequence>
<evidence type="ECO:0000313" key="3">
    <source>
        <dbReference type="Proteomes" id="UP001372338"/>
    </source>
</evidence>
<dbReference type="Proteomes" id="UP001372338">
    <property type="component" value="Unassembled WGS sequence"/>
</dbReference>
<feature type="domain" description="DUF7081" evidence="1">
    <location>
        <begin position="20"/>
        <end position="44"/>
    </location>
</feature>
<evidence type="ECO:0000313" key="2">
    <source>
        <dbReference type="EMBL" id="KAK7270575.1"/>
    </source>
</evidence>
<name>A0AAN9F8L8_CROPI</name>
<gene>
    <name evidence="2" type="ORF">RIF29_23814</name>
</gene>
<keyword evidence="3" id="KW-1185">Reference proteome</keyword>
<comment type="caution">
    <text evidence="2">The sequence shown here is derived from an EMBL/GenBank/DDBJ whole genome shotgun (WGS) entry which is preliminary data.</text>
</comment>
<protein>
    <recommendedName>
        <fullName evidence="1">DUF7081 domain-containing protein</fullName>
    </recommendedName>
</protein>
<proteinExistence type="predicted"/>
<dbReference type="AlphaFoldDB" id="A0AAN9F8L8"/>
<evidence type="ECO:0000259" key="1">
    <source>
        <dbReference type="Pfam" id="PF23299"/>
    </source>
</evidence>
<dbReference type="EMBL" id="JAYWIO010000004">
    <property type="protein sequence ID" value="KAK7270575.1"/>
    <property type="molecule type" value="Genomic_DNA"/>
</dbReference>
<dbReference type="InterPro" id="IPR055508">
    <property type="entry name" value="DUF7081"/>
</dbReference>
<accession>A0AAN9F8L8</accession>
<organism evidence="2 3">
    <name type="scientific">Crotalaria pallida</name>
    <name type="common">Smooth rattlebox</name>
    <name type="synonym">Crotalaria striata</name>
    <dbReference type="NCBI Taxonomy" id="3830"/>
    <lineage>
        <taxon>Eukaryota</taxon>
        <taxon>Viridiplantae</taxon>
        <taxon>Streptophyta</taxon>
        <taxon>Embryophyta</taxon>
        <taxon>Tracheophyta</taxon>
        <taxon>Spermatophyta</taxon>
        <taxon>Magnoliopsida</taxon>
        <taxon>eudicotyledons</taxon>
        <taxon>Gunneridae</taxon>
        <taxon>Pentapetalae</taxon>
        <taxon>rosids</taxon>
        <taxon>fabids</taxon>
        <taxon>Fabales</taxon>
        <taxon>Fabaceae</taxon>
        <taxon>Papilionoideae</taxon>
        <taxon>50 kb inversion clade</taxon>
        <taxon>genistoids sensu lato</taxon>
        <taxon>core genistoids</taxon>
        <taxon>Crotalarieae</taxon>
        <taxon>Crotalaria</taxon>
    </lineage>
</organism>